<feature type="compositionally biased region" description="Basic and acidic residues" evidence="6">
    <location>
        <begin position="2103"/>
        <end position="2115"/>
    </location>
</feature>
<evidence type="ECO:0000313" key="11">
    <source>
        <dbReference type="Proteomes" id="UP000078550"/>
    </source>
</evidence>
<keyword evidence="12" id="KW-1185">Reference proteome</keyword>
<evidence type="ECO:0000313" key="10">
    <source>
        <dbReference type="EMBL" id="SBT50340.1"/>
    </source>
</evidence>
<dbReference type="GO" id="GO:0003677">
    <property type="term" value="F:DNA binding"/>
    <property type="evidence" value="ECO:0007669"/>
    <property type="project" value="UniProtKB-KW"/>
</dbReference>
<feature type="domain" description="AP2/ERF" evidence="7">
    <location>
        <begin position="2221"/>
        <end position="2272"/>
    </location>
</feature>
<dbReference type="Proteomes" id="UP000078550">
    <property type="component" value="Unassembled WGS sequence"/>
</dbReference>
<feature type="region of interest" description="Disordered" evidence="6">
    <location>
        <begin position="2315"/>
        <end position="2381"/>
    </location>
</feature>
<keyword evidence="3" id="KW-0238">DNA-binding</keyword>
<dbReference type="Pfam" id="PF00847">
    <property type="entry name" value="AP2"/>
    <property type="match status" value="2"/>
</dbReference>
<reference evidence="9" key="1">
    <citation type="submission" date="2016-05" db="EMBL/GenBank/DDBJ databases">
        <authorList>
            <person name="Lavstsen T."/>
            <person name="Jespersen J.S."/>
        </authorList>
    </citation>
    <scope>NUCLEOTIDE SEQUENCE [LARGE SCALE GENOMIC DNA]</scope>
</reference>
<evidence type="ECO:0000256" key="4">
    <source>
        <dbReference type="ARBA" id="ARBA00023163"/>
    </source>
</evidence>
<feature type="compositionally biased region" description="Basic and acidic residues" evidence="6">
    <location>
        <begin position="1727"/>
        <end position="1742"/>
    </location>
</feature>
<evidence type="ECO:0000256" key="5">
    <source>
        <dbReference type="ARBA" id="ARBA00023242"/>
    </source>
</evidence>
<comment type="subcellular location">
    <subcellularLocation>
        <location evidence="1">Nucleus</location>
    </subcellularLocation>
</comment>
<feature type="compositionally biased region" description="Low complexity" evidence="6">
    <location>
        <begin position="2365"/>
        <end position="2381"/>
    </location>
</feature>
<evidence type="ECO:0000256" key="3">
    <source>
        <dbReference type="ARBA" id="ARBA00023125"/>
    </source>
</evidence>
<protein>
    <submittedName>
        <fullName evidence="9">Transcription factor with AP2 domain(S), putative</fullName>
    </submittedName>
</protein>
<accession>A0A1A9A1E2</accession>
<feature type="compositionally biased region" description="Polar residues" evidence="6">
    <location>
        <begin position="2012"/>
        <end position="2068"/>
    </location>
</feature>
<organism evidence="9 12">
    <name type="scientific">Plasmodium ovale wallikeri</name>
    <dbReference type="NCBI Taxonomy" id="864142"/>
    <lineage>
        <taxon>Eukaryota</taxon>
        <taxon>Sar</taxon>
        <taxon>Alveolata</taxon>
        <taxon>Apicomplexa</taxon>
        <taxon>Aconoidasida</taxon>
        <taxon>Haemosporida</taxon>
        <taxon>Plasmodiidae</taxon>
        <taxon>Plasmodium</taxon>
        <taxon>Plasmodium (Plasmodium)</taxon>
    </lineage>
</organism>
<evidence type="ECO:0000256" key="6">
    <source>
        <dbReference type="SAM" id="MobiDB-lite"/>
    </source>
</evidence>
<feature type="domain" description="AP2-coincident C-terminal" evidence="8">
    <location>
        <begin position="2386"/>
        <end position="2475"/>
    </location>
</feature>
<gene>
    <name evidence="9" type="ORF">POVWA1_060510</name>
    <name evidence="10" type="ORF">POVWA2_059890</name>
</gene>
<feature type="region of interest" description="Disordered" evidence="6">
    <location>
        <begin position="1614"/>
        <end position="1638"/>
    </location>
</feature>
<evidence type="ECO:0000259" key="8">
    <source>
        <dbReference type="Pfam" id="PF14733"/>
    </source>
</evidence>
<feature type="region of interest" description="Disordered" evidence="6">
    <location>
        <begin position="1398"/>
        <end position="1422"/>
    </location>
</feature>
<feature type="region of interest" description="Disordered" evidence="6">
    <location>
        <begin position="1983"/>
        <end position="2074"/>
    </location>
</feature>
<keyword evidence="2" id="KW-0805">Transcription regulation</keyword>
<feature type="region of interest" description="Disordered" evidence="6">
    <location>
        <begin position="1724"/>
        <end position="1777"/>
    </location>
</feature>
<dbReference type="EMBL" id="FLRD01000158">
    <property type="protein sequence ID" value="SBT49966.1"/>
    <property type="molecule type" value="Genomic_DNA"/>
</dbReference>
<evidence type="ECO:0000256" key="1">
    <source>
        <dbReference type="ARBA" id="ARBA00004123"/>
    </source>
</evidence>
<feature type="compositionally biased region" description="Basic and acidic residues" evidence="6">
    <location>
        <begin position="1983"/>
        <end position="2009"/>
    </location>
</feature>
<keyword evidence="4" id="KW-0804">Transcription</keyword>
<feature type="compositionally biased region" description="Basic and acidic residues" evidence="6">
    <location>
        <begin position="2284"/>
        <end position="2297"/>
    </location>
</feature>
<evidence type="ECO:0000313" key="12">
    <source>
        <dbReference type="Proteomes" id="UP000078555"/>
    </source>
</evidence>
<evidence type="ECO:0000313" key="9">
    <source>
        <dbReference type="EMBL" id="SBT49966.1"/>
    </source>
</evidence>
<dbReference type="Proteomes" id="UP000078555">
    <property type="component" value="Unassembled WGS sequence"/>
</dbReference>
<dbReference type="GO" id="GO:0003700">
    <property type="term" value="F:DNA-binding transcription factor activity"/>
    <property type="evidence" value="ECO:0007669"/>
    <property type="project" value="InterPro"/>
</dbReference>
<evidence type="ECO:0000256" key="2">
    <source>
        <dbReference type="ARBA" id="ARBA00023015"/>
    </source>
</evidence>
<feature type="region of interest" description="Disordered" evidence="6">
    <location>
        <begin position="1460"/>
        <end position="1503"/>
    </location>
</feature>
<dbReference type="Gene3D" id="1.20.5.2050">
    <property type="match status" value="2"/>
</dbReference>
<feature type="region of interest" description="Disordered" evidence="6">
    <location>
        <begin position="2270"/>
        <end position="2300"/>
    </location>
</feature>
<feature type="region of interest" description="Disordered" evidence="6">
    <location>
        <begin position="1125"/>
        <end position="1179"/>
    </location>
</feature>
<feature type="compositionally biased region" description="Basic and acidic residues" evidence="6">
    <location>
        <begin position="1155"/>
        <end position="1179"/>
    </location>
</feature>
<keyword evidence="5" id="KW-0539">Nucleus</keyword>
<feature type="compositionally biased region" description="Acidic residues" evidence="6">
    <location>
        <begin position="1743"/>
        <end position="1772"/>
    </location>
</feature>
<proteinExistence type="predicted"/>
<dbReference type="Pfam" id="PF14733">
    <property type="entry name" value="ACDC"/>
    <property type="match status" value="1"/>
</dbReference>
<sequence length="2508" mass="284989">MNDDMCAKEKLSKVEKLRKKKEGYNVSENCKLSKNEHFEHEENLRYSKFCEHNNNAYDSYDLVNMPSTNRISDDEVKPSSISGRTISSAYAYVDDMRNISDSINSTNSNCNSILYGNQSQAQNVEGSYKGASKDDQTNFNAGLNIPLMKLLSMRCSTNVDLGNNTNCDSVSSKSIFKQGFERDSISKVNSAYTVHGENIDEECDDKKDTMRSTTVMNQIKQNSEENEGKCEQSNNTIDSPRFADTFSGEYQKSSVVYQQKEGNILSTVMDSKNMYDCSNTFDKALTRKKKKLSKDNEDDELNVSYGKIDHANRMMQNMNMFSMNGKKCINMVTSESDDISSENENILSNDIAKKFFDNMDLLHSLNKNADNDNAKSEQLSKFNSMNYVKNVLSDMSNMHSGIGNSHNNAGRIIGNMINSSEETNTINEQDSYINLVNMDRKNLKDSQNYLYSSDYLGIHSAKLGSKRSNKKGAVLSTKNNENVITPHDTFTHNTYTGMNKDSCDMSLYNNGSSRSGVIQNGVAPNEVMQDGMSNKIVYRKQPSNDMHGETLKSAECMKINSSLGGYDYDYDYDYCNFSLNNFPNSGIELIKSQKKFMNTKCENNMAPNSSSSNVCNINNKKASNSKLEMKDNAEFYANVDDDSYKKKTINDKFINVNKTNEDMDNSPNYAIPMVLKTSKDLGSSVKKNISSSVDVITNTCGMSQSNNLSERKNINSGDMKMSGKLINMNHHNRGNNTYENAGESSSNYGNTFDKENFLLTCNQEDIDNFRIMNNSDGLMTGDTLLYNTQEMKHKEKLKNVCYNDVFSSRMKKIPEEQFRYLSKKEESFSSHSFCPDVNIVAANSGTNVVGEALLGNPKRRNQSIDFQTHRSFSCDEERAENDDFVDKVRRYQSFEAHEEFGEKENELDMYNVLRGGGAPFISTAPSDIRTSYKSDNYCNKNETDVEEEYEDAPLVCERIQSNNNERVSEQREIASEHAGDEEIKEASNNDRKFFTEWNESFRGEIAGAKRKTKNSAKLKISKNDNTRSKKDINNVESSIISKDKNNYISQYYDDLNKALFNIKNNANIDELTKKKLLSRIESSFFPGKNPNMHFSNEEHDEQAQSSAVHANYMKQGRTNAAQEVHRGANNASHSGMRSTEHGQDCDPFGNCSDYDNSKRSRKCDLKPARSSVRSEKAPRDIKMEKHREYLYRNSFSSMGTSTSAVPNVIASANSCSSANAQLMMGKQCEQGFLNNYNYAHEGNRICEVGVNEDAKVFAVKERKNKKQKKIMNVLGEKNRADDMLQQGVGVNEKYDTHDNCMNEEFYNDISNENNTNEVICVGEFNNRTMNNAGMEKFQMNILNPPFKKKGKVNLSCGDDMNDELRKIIISKNELTKALEQNDRNIIENVEGRMFMYSSNSNNSNNNNSIGKSTSDVWKKGSNCDPMLRKGKLIMDEGSSRNFSIMKDELNASMDTKKLPYKKNREVMEEEEEEEEEVEEEEEEDGEEEEEDEEEEDEEEDKLVNVRNCYEENADMGINGKKYDSDDLKSRKFGEVQNNEKKQKLCMSDVMKSNELQNNDSYFKFHSNLPSNLLSTSTSSSYSNDNLKVSSANYSMNELSSNACTNKYYTEESMPSNLNANTQINKNNNRSYEKKKKKNDKKYVTSSFNSATNYVSNVNYANGKITDNDANVDGFCQGQKGKGQHLLNVLHRMDAESKVIPNGILIDECVKKELINSSQNQFIMKNRHLGEKQKQNQKQREREKEEEETEETEETDEADGADEAGEADEVDEKEDVKHAHHENVCSTGMSNNSHFGYHLGDSNLHDNSKKVVWGNANEMNGVDVRRCYEDKFVENSQSNYAKSDVQFRKNNLQKSKSHSENDKLLNMYLKRKMSVFSDYAESDENNLKKHKFYNNYGKEDNEFLLSRTNSLNINMSRMKKEQLLDCENEANSNLNNENSGNKQVGGGRLYDSLVRVKGEQEMLSNITDSSKLLEEKFDLQKGSRNQFDDNKIGTQVKGEKVVGEKGEKPNEPGNDTSNRLENETSNGLENETSNGIENETSNGLENDTSNGLENDTSNDTSNETSNEASNAGGGTVKNEIDISVCTLANCPTHNPQSYTRNVSRRGDSQGEGGMVKEENDELKRIPGVYYDKNSQRWFGEHKINGVKCAQSFAVKKHGCEEAKRLAIEWKKARIRGEVWDRFINKKKKSNNNSSCINKTNKTSRPSVEELRIKYLSMSKNMPKVRGVWFNSTPQRMGWVGQAYKKCKRIERIFSVNKYGFEGARKLAIAFRNSQKPSNEDSDEDSWSKDDKGNIKNGDENLNSYEYKTGYSSCMTRTKSSHDDMNDANDMNDTNDGNDVNDINDTNDSNDNNDSHYGNDDNDGNDGRYNNENSYSRRMSNNMNKIENKDTRINLCRDAILFILHDLETILELNIPMLNKNVNIYKICIKHHLNYLTLIKSEEQIIPYLNVFGDYIQRCILPTDLPYAELYVLIDSLIHNDILPSFDHKENFAECSVAEDPGIITPSMLL</sequence>
<dbReference type="GO" id="GO:0005634">
    <property type="term" value="C:nucleus"/>
    <property type="evidence" value="ECO:0007669"/>
    <property type="project" value="UniProtKB-SubCell"/>
</dbReference>
<feature type="compositionally biased region" description="Low complexity" evidence="6">
    <location>
        <begin position="1398"/>
        <end position="1408"/>
    </location>
</feature>
<dbReference type="EMBL" id="FLRE01000201">
    <property type="protein sequence ID" value="SBT50340.1"/>
    <property type="molecule type" value="Genomic_DNA"/>
</dbReference>
<dbReference type="InterPro" id="IPR001471">
    <property type="entry name" value="AP2/ERF_dom"/>
</dbReference>
<name>A0A1A9A1E2_PLAOA</name>
<reference evidence="11 12" key="2">
    <citation type="submission" date="2016-05" db="EMBL/GenBank/DDBJ databases">
        <authorList>
            <person name="Naeem Raeece"/>
        </authorList>
    </citation>
    <scope>NUCLEOTIDE SEQUENCE [LARGE SCALE GENOMIC DNA]</scope>
</reference>
<feature type="compositionally biased region" description="Polar residues" evidence="6">
    <location>
        <begin position="1614"/>
        <end position="1623"/>
    </location>
</feature>
<dbReference type="InterPro" id="IPR028078">
    <property type="entry name" value="ACDC"/>
</dbReference>
<feature type="compositionally biased region" description="Acidic residues" evidence="6">
    <location>
        <begin position="1467"/>
        <end position="1500"/>
    </location>
</feature>
<feature type="domain" description="AP2/ERF" evidence="7">
    <location>
        <begin position="2123"/>
        <end position="2171"/>
    </location>
</feature>
<feature type="region of interest" description="Disordered" evidence="6">
    <location>
        <begin position="2093"/>
        <end position="2115"/>
    </location>
</feature>
<feature type="compositionally biased region" description="Low complexity" evidence="6">
    <location>
        <begin position="2326"/>
        <end position="2350"/>
    </location>
</feature>
<evidence type="ECO:0000259" key="7">
    <source>
        <dbReference type="Pfam" id="PF00847"/>
    </source>
</evidence>